<evidence type="ECO:0000313" key="2">
    <source>
        <dbReference type="Proteomes" id="UP000387223"/>
    </source>
</evidence>
<sequence>MAEEYKNYCGEGRIKWLKNGEPVTPHVAERREQVEQVGVLRQAAIADFGIT</sequence>
<name>A0A5M3PZA1_9GAMM</name>
<proteinExistence type="predicted"/>
<accession>A0A5M3PZA1</accession>
<reference evidence="1 2" key="1">
    <citation type="journal article" date="2019" name="J. Gen. Appl. Microbiol.">
        <title>Aerobic degradation of cis-dichloroethene by the marine bacterium Marinobacter salsuginis strain 5N-3.</title>
        <authorList>
            <person name="Inoue Y."/>
            <person name="Fukunaga Y."/>
            <person name="Katsumata H."/>
            <person name="Ohji S."/>
            <person name="Hosoyama A."/>
            <person name="Mori K."/>
            <person name="Ando K."/>
        </authorList>
    </citation>
    <scope>NUCLEOTIDE SEQUENCE [LARGE SCALE GENOMIC DNA]</scope>
    <source>
        <strain evidence="1 2">NBRC 109114</strain>
    </source>
</reference>
<dbReference type="Proteomes" id="UP000387223">
    <property type="component" value="Unassembled WGS sequence"/>
</dbReference>
<comment type="caution">
    <text evidence="1">The sequence shown here is derived from an EMBL/GenBank/DDBJ whole genome shotgun (WGS) entry which is preliminary data.</text>
</comment>
<dbReference type="EMBL" id="BGZI01000011">
    <property type="protein sequence ID" value="GBO88253.1"/>
    <property type="molecule type" value="Genomic_DNA"/>
</dbReference>
<dbReference type="AlphaFoldDB" id="A0A5M3PZA1"/>
<gene>
    <name evidence="1" type="ORF">MSSD14B_19210</name>
</gene>
<evidence type="ECO:0000313" key="1">
    <source>
        <dbReference type="EMBL" id="GBO88253.1"/>
    </source>
</evidence>
<protein>
    <submittedName>
        <fullName evidence="1">Uncharacterized protein</fullName>
    </submittedName>
</protein>
<organism evidence="1 2">
    <name type="scientific">Marinobacter salsuginis</name>
    <dbReference type="NCBI Taxonomy" id="418719"/>
    <lineage>
        <taxon>Bacteria</taxon>
        <taxon>Pseudomonadati</taxon>
        <taxon>Pseudomonadota</taxon>
        <taxon>Gammaproteobacteria</taxon>
        <taxon>Pseudomonadales</taxon>
        <taxon>Marinobacteraceae</taxon>
        <taxon>Marinobacter</taxon>
    </lineage>
</organism>